<dbReference type="SMART" id="SM00448">
    <property type="entry name" value="REC"/>
    <property type="match status" value="1"/>
</dbReference>
<evidence type="ECO:0000259" key="3">
    <source>
        <dbReference type="PROSITE" id="PS50110"/>
    </source>
</evidence>
<dbReference type="SUPFAM" id="SSF52172">
    <property type="entry name" value="CheY-like"/>
    <property type="match status" value="1"/>
</dbReference>
<feature type="domain" description="Response regulatory" evidence="3">
    <location>
        <begin position="5"/>
        <end position="118"/>
    </location>
</feature>
<feature type="domain" description="HTH LytTR-type" evidence="4">
    <location>
        <begin position="144"/>
        <end position="208"/>
    </location>
</feature>
<organism evidence="5 6">
    <name type="scientific">Mucilaginibacter achroorhodeus</name>
    <dbReference type="NCBI Taxonomy" id="2599294"/>
    <lineage>
        <taxon>Bacteria</taxon>
        <taxon>Pseudomonadati</taxon>
        <taxon>Bacteroidota</taxon>
        <taxon>Sphingobacteriia</taxon>
        <taxon>Sphingobacteriales</taxon>
        <taxon>Sphingobacteriaceae</taxon>
        <taxon>Mucilaginibacter</taxon>
    </lineage>
</organism>
<dbReference type="InterPro" id="IPR001789">
    <property type="entry name" value="Sig_transdc_resp-reg_receiver"/>
</dbReference>
<name>A0A563U7G8_9SPHI</name>
<evidence type="ECO:0000313" key="5">
    <source>
        <dbReference type="EMBL" id="TWR27311.1"/>
    </source>
</evidence>
<dbReference type="Pfam" id="PF04397">
    <property type="entry name" value="LytTR"/>
    <property type="match status" value="1"/>
</dbReference>
<evidence type="ECO:0000259" key="4">
    <source>
        <dbReference type="PROSITE" id="PS50930"/>
    </source>
</evidence>
<evidence type="ECO:0000313" key="6">
    <source>
        <dbReference type="Proteomes" id="UP000318010"/>
    </source>
</evidence>
<feature type="modified residue" description="4-aspartylphosphate" evidence="2">
    <location>
        <position position="57"/>
    </location>
</feature>
<reference evidence="5 6" key="1">
    <citation type="submission" date="2019-07" db="EMBL/GenBank/DDBJ databases">
        <authorList>
            <person name="Kim J."/>
        </authorList>
    </citation>
    <scope>NUCLEOTIDE SEQUENCE [LARGE SCALE GENOMIC DNA]</scope>
    <source>
        <strain evidence="5 6">MJ1a</strain>
    </source>
</reference>
<protein>
    <submittedName>
        <fullName evidence="5">Response regulator transcription factor</fullName>
    </submittedName>
</protein>
<dbReference type="GO" id="GO:0005829">
    <property type="term" value="C:cytosol"/>
    <property type="evidence" value="ECO:0007669"/>
    <property type="project" value="TreeGrafter"/>
</dbReference>
<dbReference type="AlphaFoldDB" id="A0A563U7G8"/>
<evidence type="ECO:0000256" key="1">
    <source>
        <dbReference type="ARBA" id="ARBA00023125"/>
    </source>
</evidence>
<keyword evidence="2" id="KW-0597">Phosphoprotein</keyword>
<proteinExistence type="predicted"/>
<sequence>MKTYKCIIIDDEPMAVNWLTDYINELPTLQLVKSYTNPVEALTELTSGNTVDLILLDVNMPFISGIDLSLKIKSKTNKLVFTTAYRDFAYEAFEADADAFLLKPFSLSKFAATITKLFPKPVLRDQAAPVDDFFLAKNSNDALKMVKIRFADVIAIESKQNYVLIHTVSGNILTHMTLREVAAVLKSYPGFEQFQRSFIISKNYIEHIYGNTIKMINGLQITIGDMYRKEFTRFLDTKLLRSRN</sequence>
<dbReference type="GO" id="GO:0032993">
    <property type="term" value="C:protein-DNA complex"/>
    <property type="evidence" value="ECO:0007669"/>
    <property type="project" value="TreeGrafter"/>
</dbReference>
<keyword evidence="1" id="KW-0238">DNA-binding</keyword>
<accession>A0A563U7G8</accession>
<dbReference type="Gene3D" id="3.40.50.2300">
    <property type="match status" value="1"/>
</dbReference>
<dbReference type="InterPro" id="IPR039420">
    <property type="entry name" value="WalR-like"/>
</dbReference>
<dbReference type="PROSITE" id="PS50930">
    <property type="entry name" value="HTH_LYTTR"/>
    <property type="match status" value="1"/>
</dbReference>
<dbReference type="Pfam" id="PF00072">
    <property type="entry name" value="Response_reg"/>
    <property type="match status" value="1"/>
</dbReference>
<dbReference type="OrthoDB" id="9787344at2"/>
<dbReference type="PROSITE" id="PS50110">
    <property type="entry name" value="RESPONSE_REGULATORY"/>
    <property type="match status" value="1"/>
</dbReference>
<dbReference type="GO" id="GO:0000156">
    <property type="term" value="F:phosphorelay response regulator activity"/>
    <property type="evidence" value="ECO:0007669"/>
    <property type="project" value="TreeGrafter"/>
</dbReference>
<dbReference type="GO" id="GO:0006355">
    <property type="term" value="P:regulation of DNA-templated transcription"/>
    <property type="evidence" value="ECO:0007669"/>
    <property type="project" value="TreeGrafter"/>
</dbReference>
<dbReference type="InterPro" id="IPR007492">
    <property type="entry name" value="LytTR_DNA-bd_dom"/>
</dbReference>
<dbReference type="Gene3D" id="2.40.50.1020">
    <property type="entry name" value="LytTr DNA-binding domain"/>
    <property type="match status" value="1"/>
</dbReference>
<dbReference type="SMART" id="SM00850">
    <property type="entry name" value="LytTR"/>
    <property type="match status" value="1"/>
</dbReference>
<keyword evidence="6" id="KW-1185">Reference proteome</keyword>
<gene>
    <name evidence="5" type="ORF">FPZ42_07175</name>
</gene>
<dbReference type="GO" id="GO:0000976">
    <property type="term" value="F:transcription cis-regulatory region binding"/>
    <property type="evidence" value="ECO:0007669"/>
    <property type="project" value="TreeGrafter"/>
</dbReference>
<dbReference type="PANTHER" id="PTHR48111:SF17">
    <property type="entry name" value="TRANSCRIPTIONAL REGULATORY PROTEIN YPDB"/>
    <property type="match status" value="1"/>
</dbReference>
<dbReference type="EMBL" id="VOEI01000002">
    <property type="protein sequence ID" value="TWR27311.1"/>
    <property type="molecule type" value="Genomic_DNA"/>
</dbReference>
<evidence type="ECO:0000256" key="2">
    <source>
        <dbReference type="PROSITE-ProRule" id="PRU00169"/>
    </source>
</evidence>
<dbReference type="PANTHER" id="PTHR48111">
    <property type="entry name" value="REGULATOR OF RPOS"/>
    <property type="match status" value="1"/>
</dbReference>
<dbReference type="InterPro" id="IPR011006">
    <property type="entry name" value="CheY-like_superfamily"/>
</dbReference>
<dbReference type="Proteomes" id="UP000318010">
    <property type="component" value="Unassembled WGS sequence"/>
</dbReference>
<comment type="caution">
    <text evidence="5">The sequence shown here is derived from an EMBL/GenBank/DDBJ whole genome shotgun (WGS) entry which is preliminary data.</text>
</comment>